<organism evidence="2">
    <name type="scientific">gut metagenome</name>
    <dbReference type="NCBI Taxonomy" id="749906"/>
    <lineage>
        <taxon>unclassified sequences</taxon>
        <taxon>metagenomes</taxon>
        <taxon>organismal metagenomes</taxon>
    </lineage>
</organism>
<protein>
    <submittedName>
        <fullName evidence="2">Uncharacterized protein</fullName>
    </submittedName>
</protein>
<reference evidence="2" key="1">
    <citation type="journal article" date="2012" name="PLoS ONE">
        <title>Gene sets for utilization of primary and secondary nutrition supplies in the distal gut of endangered iberian lynx.</title>
        <authorList>
            <person name="Alcaide M."/>
            <person name="Messina E."/>
            <person name="Richter M."/>
            <person name="Bargiela R."/>
            <person name="Peplies J."/>
            <person name="Huws S.A."/>
            <person name="Newbold C.J."/>
            <person name="Golyshin P.N."/>
            <person name="Simon M.A."/>
            <person name="Lopez G."/>
            <person name="Yakimov M.M."/>
            <person name="Ferrer M."/>
        </authorList>
    </citation>
    <scope>NUCLEOTIDE SEQUENCE</scope>
</reference>
<feature type="compositionally biased region" description="Basic residues" evidence="1">
    <location>
        <begin position="1"/>
        <end position="11"/>
    </location>
</feature>
<accession>J9GZI3</accession>
<comment type="caution">
    <text evidence="2">The sequence shown here is derived from an EMBL/GenBank/DDBJ whole genome shotgun (WGS) entry which is preliminary data.</text>
</comment>
<dbReference type="EMBL" id="AMCI01000562">
    <property type="protein sequence ID" value="EJX08688.1"/>
    <property type="molecule type" value="Genomic_DNA"/>
</dbReference>
<gene>
    <name evidence="2" type="ORF">EVA_03203</name>
</gene>
<proteinExistence type="predicted"/>
<sequence>MKTKHLTKKKEQKAPVAGLSHRQAKRLHKVTEAEAMIAAKAEGRRAECITLSGVGCRTQKPLIAHACRPRTMDDADRKVTQMERDGRMDHMRRLMAAAWFLFNCTNGCLQLIEGDLEDEGLFRHAFKRYFTAWDRETRRAVELFYKEFGGAKDKAQRLMADRDVFFPQIMKLLGMGDLADEVGHDPSCLPDDLGDHVRTTVTLPEWYVERFKRIATEKNAEARERGEDLRLTYSQVVEAACTKALLSMPEARERGERKLKERYDKDE</sequence>
<name>J9GZI3_9ZZZZ</name>
<evidence type="ECO:0000313" key="2">
    <source>
        <dbReference type="EMBL" id="EJX08688.1"/>
    </source>
</evidence>
<evidence type="ECO:0000256" key="1">
    <source>
        <dbReference type="SAM" id="MobiDB-lite"/>
    </source>
</evidence>
<dbReference type="AlphaFoldDB" id="J9GZI3"/>
<feature type="region of interest" description="Disordered" evidence="1">
    <location>
        <begin position="1"/>
        <end position="25"/>
    </location>
</feature>